<evidence type="ECO:0000313" key="2">
    <source>
        <dbReference type="Proteomes" id="UP001596989"/>
    </source>
</evidence>
<reference evidence="2" key="1">
    <citation type="journal article" date="2019" name="Int. J. Syst. Evol. Microbiol.">
        <title>The Global Catalogue of Microorganisms (GCM) 10K type strain sequencing project: providing services to taxonomists for standard genome sequencing and annotation.</title>
        <authorList>
            <consortium name="The Broad Institute Genomics Platform"/>
            <consortium name="The Broad Institute Genome Sequencing Center for Infectious Disease"/>
            <person name="Wu L."/>
            <person name="Ma J."/>
        </authorList>
    </citation>
    <scope>NUCLEOTIDE SEQUENCE [LARGE SCALE GENOMIC DNA]</scope>
    <source>
        <strain evidence="2">CCUG 59129</strain>
    </source>
</reference>
<comment type="caution">
    <text evidence="1">The sequence shown here is derived from an EMBL/GenBank/DDBJ whole genome shotgun (WGS) entry which is preliminary data.</text>
</comment>
<sequence length="52" mass="6229">MAVPQRPRRGRVPYRIVDWHHYGGIHRSVELQLLPDHYIHLVKIDYLDDIAL</sequence>
<dbReference type="Proteomes" id="UP001596989">
    <property type="component" value="Unassembled WGS sequence"/>
</dbReference>
<organism evidence="1 2">
    <name type="scientific">Paenibacillus chungangensis</name>
    <dbReference type="NCBI Taxonomy" id="696535"/>
    <lineage>
        <taxon>Bacteria</taxon>
        <taxon>Bacillati</taxon>
        <taxon>Bacillota</taxon>
        <taxon>Bacilli</taxon>
        <taxon>Bacillales</taxon>
        <taxon>Paenibacillaceae</taxon>
        <taxon>Paenibacillus</taxon>
    </lineage>
</organism>
<protein>
    <recommendedName>
        <fullName evidence="3">Transposase</fullName>
    </recommendedName>
</protein>
<gene>
    <name evidence="1" type="ORF">ACFQ2I_12635</name>
</gene>
<proteinExistence type="predicted"/>
<dbReference type="RefSeq" id="WP_377564640.1">
    <property type="nucleotide sequence ID" value="NZ_JBHTJZ010000017.1"/>
</dbReference>
<evidence type="ECO:0008006" key="3">
    <source>
        <dbReference type="Google" id="ProtNLM"/>
    </source>
</evidence>
<accession>A0ABW3HRZ9</accession>
<dbReference type="EMBL" id="JBHTJZ010000017">
    <property type="protein sequence ID" value="MFD0960234.1"/>
    <property type="molecule type" value="Genomic_DNA"/>
</dbReference>
<name>A0ABW3HRZ9_9BACL</name>
<keyword evidence="2" id="KW-1185">Reference proteome</keyword>
<evidence type="ECO:0000313" key="1">
    <source>
        <dbReference type="EMBL" id="MFD0960234.1"/>
    </source>
</evidence>